<dbReference type="Gene3D" id="2.40.37.10">
    <property type="entry name" value="Lyase, Ornithine Decarboxylase, Chain A, domain 1"/>
    <property type="match status" value="1"/>
</dbReference>
<comment type="similarity">
    <text evidence="2">Belongs to the Orn/Lys/Arg decarboxylase class-II family.</text>
</comment>
<dbReference type="GO" id="GO:0004586">
    <property type="term" value="F:ornithine decarboxylase activity"/>
    <property type="evidence" value="ECO:0007669"/>
    <property type="project" value="UniProtKB-EC"/>
</dbReference>
<dbReference type="CDD" id="cd00622">
    <property type="entry name" value="PLPDE_III_ODC"/>
    <property type="match status" value="1"/>
</dbReference>
<dbReference type="EC" id="4.1.1.17" evidence="6"/>
<keyword evidence="4" id="KW-0456">Lyase</keyword>
<dbReference type="EMBL" id="CP003167">
    <property type="protein sequence ID" value="AGB02152.1"/>
    <property type="molecule type" value="Genomic_DNA"/>
</dbReference>
<dbReference type="Pfam" id="PF02784">
    <property type="entry name" value="Orn_Arg_deC_N"/>
    <property type="match status" value="1"/>
</dbReference>
<dbReference type="Proteomes" id="UP000010824">
    <property type="component" value="Chromosome"/>
</dbReference>
<dbReference type="eggNOG" id="arCOG02268">
    <property type="taxonomic scope" value="Archaea"/>
</dbReference>
<dbReference type="PANTHER" id="PTHR11482:SF6">
    <property type="entry name" value="ORNITHINE DECARBOXYLASE 1-RELATED"/>
    <property type="match status" value="1"/>
</dbReference>
<dbReference type="GO" id="GO:0033387">
    <property type="term" value="P:putrescine biosynthetic process from arginine, via ornithine"/>
    <property type="evidence" value="ECO:0007669"/>
    <property type="project" value="TreeGrafter"/>
</dbReference>
<comment type="pathway">
    <text evidence="5">Amine and polyamine biosynthesis; putrescine biosynthesis via L-ornithine pathway; putrescine from L-ornithine: step 1/1.</text>
</comment>
<proteinExistence type="inferred from homology"/>
<feature type="modified residue" description="N6-(pyridoxal phosphate)lysine" evidence="8">
    <location>
        <position position="75"/>
    </location>
</feature>
<dbReference type="InterPro" id="IPR029066">
    <property type="entry name" value="PLP-binding_barrel"/>
</dbReference>
<dbReference type="PANTHER" id="PTHR11482">
    <property type="entry name" value="ARGININE/DIAMINOPIMELATE/ORNITHINE DECARBOXYLASE"/>
    <property type="match status" value="1"/>
</dbReference>
<evidence type="ECO:0000256" key="2">
    <source>
        <dbReference type="ARBA" id="ARBA00008872"/>
    </source>
</evidence>
<evidence type="ECO:0000256" key="8">
    <source>
        <dbReference type="PIRSR" id="PIRSR600183-50"/>
    </source>
</evidence>
<evidence type="ECO:0000256" key="1">
    <source>
        <dbReference type="ARBA" id="ARBA00001933"/>
    </source>
</evidence>
<dbReference type="PROSITE" id="PS00878">
    <property type="entry name" value="ODR_DC_2_1"/>
    <property type="match status" value="1"/>
</dbReference>
<evidence type="ECO:0000256" key="4">
    <source>
        <dbReference type="ARBA" id="ARBA00023239"/>
    </source>
</evidence>
<dbReference type="STRING" id="593750.Metfor_1104"/>
<dbReference type="KEGG" id="mfo:Metfor_1104"/>
<evidence type="ECO:0000256" key="9">
    <source>
        <dbReference type="SAM" id="MobiDB-lite"/>
    </source>
</evidence>
<protein>
    <recommendedName>
        <fullName evidence="6">ornithine decarboxylase</fullName>
        <ecNumber evidence="6">4.1.1.17</ecNumber>
    </recommendedName>
</protein>
<evidence type="ECO:0000256" key="7">
    <source>
        <dbReference type="ARBA" id="ARBA00049127"/>
    </source>
</evidence>
<organism evidence="11 12">
    <name type="scientific">Methanoregula formicica (strain DSM 22288 / NBRC 105244 / SMSP)</name>
    <dbReference type="NCBI Taxonomy" id="593750"/>
    <lineage>
        <taxon>Archaea</taxon>
        <taxon>Methanobacteriati</taxon>
        <taxon>Methanobacteriota</taxon>
        <taxon>Stenosarchaea group</taxon>
        <taxon>Methanomicrobia</taxon>
        <taxon>Methanomicrobiales</taxon>
        <taxon>Methanoregulaceae</taxon>
        <taxon>Methanoregula</taxon>
    </lineage>
</organism>
<reference evidence="12" key="1">
    <citation type="submission" date="2011-12" db="EMBL/GenBank/DDBJ databases">
        <title>Complete sequence of Methanoregula formicicum SMSP.</title>
        <authorList>
            <person name="Lucas S."/>
            <person name="Han J."/>
            <person name="Lapidus A."/>
            <person name="Cheng J.-F."/>
            <person name="Goodwin L."/>
            <person name="Pitluck S."/>
            <person name="Peters L."/>
            <person name="Ovchinnikova G."/>
            <person name="Teshima H."/>
            <person name="Detter J.C."/>
            <person name="Han C."/>
            <person name="Tapia R."/>
            <person name="Land M."/>
            <person name="Hauser L."/>
            <person name="Kyrpides N."/>
            <person name="Ivanova N."/>
            <person name="Pagani I."/>
            <person name="Imachi H."/>
            <person name="Tamaki H."/>
            <person name="Sekiguchi Y."/>
            <person name="Kamagata Y."/>
            <person name="Cadillo-Quiroz H."/>
            <person name="Zinder S."/>
            <person name="Liu W.-T."/>
            <person name="Woyke T."/>
        </authorList>
    </citation>
    <scope>NUCLEOTIDE SEQUENCE [LARGE SCALE GENOMIC DNA]</scope>
    <source>
        <strain evidence="12">DSM 22288 / NBRC 105244 / SMSP</strain>
    </source>
</reference>
<evidence type="ECO:0000256" key="3">
    <source>
        <dbReference type="ARBA" id="ARBA00022898"/>
    </source>
</evidence>
<evidence type="ECO:0000259" key="10">
    <source>
        <dbReference type="Pfam" id="PF02784"/>
    </source>
</evidence>
<dbReference type="AlphaFoldDB" id="L0HBP0"/>
<comment type="cofactor">
    <cofactor evidence="1 8">
        <name>pyridoxal 5'-phosphate</name>
        <dbReference type="ChEBI" id="CHEBI:597326"/>
    </cofactor>
</comment>
<dbReference type="GeneID" id="14310417"/>
<dbReference type="InParanoid" id="L0HBP0"/>
<feature type="active site" description="Proton donor" evidence="8">
    <location>
        <position position="357"/>
    </location>
</feature>
<dbReference type="SUPFAM" id="SSF50621">
    <property type="entry name" value="Alanine racemase C-terminal domain-like"/>
    <property type="match status" value="1"/>
</dbReference>
<feature type="domain" description="Orn/DAP/Arg decarboxylase 2 N-terminal" evidence="10">
    <location>
        <begin position="53"/>
        <end position="296"/>
    </location>
</feature>
<reference evidence="11 12" key="2">
    <citation type="journal article" date="2014" name="Genome Announc.">
        <title>Complete Genome Sequence of Methanoregula formicica SMSPT, a Mesophilic Hydrogenotrophic Methanogen Isolated from a Methanogenic Upflow Anaerobic Sludge Blanket Reactor.</title>
        <authorList>
            <person name="Yamamoto K."/>
            <person name="Tamaki H."/>
            <person name="Cadillo-Quiroz H."/>
            <person name="Imachi H."/>
            <person name="Kyrpides N."/>
            <person name="Woyke T."/>
            <person name="Goodwin L."/>
            <person name="Zinder S.H."/>
            <person name="Kamagata Y."/>
            <person name="Liu W.T."/>
        </authorList>
    </citation>
    <scope>NUCLEOTIDE SEQUENCE [LARGE SCALE GENOMIC DNA]</scope>
    <source>
        <strain evidence="12">DSM 22288 / NBRC 105244 / SMSP</strain>
    </source>
</reference>
<dbReference type="InterPro" id="IPR022644">
    <property type="entry name" value="De-COase2_N"/>
</dbReference>
<dbReference type="OrthoDB" id="18565at2157"/>
<dbReference type="InterPro" id="IPR000183">
    <property type="entry name" value="Orn/DAP/Arg_de-COase"/>
</dbReference>
<dbReference type="SUPFAM" id="SSF51419">
    <property type="entry name" value="PLP-binding barrel"/>
    <property type="match status" value="1"/>
</dbReference>
<dbReference type="GO" id="GO:0005737">
    <property type="term" value="C:cytoplasm"/>
    <property type="evidence" value="ECO:0007669"/>
    <property type="project" value="TreeGrafter"/>
</dbReference>
<name>L0HBP0_METFS</name>
<evidence type="ECO:0000256" key="6">
    <source>
        <dbReference type="ARBA" id="ARBA00034138"/>
    </source>
</evidence>
<dbReference type="FunFam" id="3.20.20.10:FF:000008">
    <property type="entry name" value="Ornithine decarboxylase"/>
    <property type="match status" value="1"/>
</dbReference>
<dbReference type="RefSeq" id="WP_015285116.1">
    <property type="nucleotide sequence ID" value="NC_019943.1"/>
</dbReference>
<dbReference type="PRINTS" id="PR01182">
    <property type="entry name" value="ORNDCRBXLASE"/>
</dbReference>
<feature type="region of interest" description="Disordered" evidence="9">
    <location>
        <begin position="1"/>
        <end position="22"/>
    </location>
</feature>
<dbReference type="InterPro" id="IPR002433">
    <property type="entry name" value="Orn_de-COase"/>
</dbReference>
<evidence type="ECO:0000256" key="5">
    <source>
        <dbReference type="ARBA" id="ARBA00034115"/>
    </source>
</evidence>
<evidence type="ECO:0000313" key="11">
    <source>
        <dbReference type="EMBL" id="AGB02152.1"/>
    </source>
</evidence>
<accession>L0HBP0</accession>
<dbReference type="HOGENOM" id="CLU_026444_1_3_2"/>
<evidence type="ECO:0000313" key="12">
    <source>
        <dbReference type="Proteomes" id="UP000010824"/>
    </source>
</evidence>
<dbReference type="InterPro" id="IPR009006">
    <property type="entry name" value="Ala_racemase/Decarboxylase_C"/>
</dbReference>
<dbReference type="Gene3D" id="3.20.20.10">
    <property type="entry name" value="Alanine racemase"/>
    <property type="match status" value="1"/>
</dbReference>
<keyword evidence="3 8" id="KW-0663">Pyridoxal phosphate</keyword>
<dbReference type="InterPro" id="IPR022653">
    <property type="entry name" value="De-COase2_pyr-phos_BS"/>
</dbReference>
<sequence>MTKVAVDTKKKRKKKPEGDAPLPVPHIGHVKKKFLLDLAAQHGSPIFVIDHEKLRENYREFRKHLPDVQVYFAVKANSNPEIVKTLYDIGCSFDVASMPEFMIVYENFKHLPKKEQQEFIWDKIIYANTIKPIETLKALDKYKPLVTFDNHHEILKIRDHAPHAGLVLRIRVPNTGSMVELSSKFGAHPGEAVDLIIEAFDNGLVVEGLSFHVGSQCTNFENYMQALQIAASIIREVEDRTERKIRILDIGGGFPVKYHPGIRSIRTLARKLNAEIKRLFPKDMQILAEPGRFLVANACTVVAKVVGKAVRDGKPCYYINDGVYHTYSGQVFDHINYPVLAFRKGETQISAVFGPTCDAFDTITLSAELPDLDIGDFVYSENIGAYSHASSTYFNGFPPAKVVHINK</sequence>
<keyword evidence="12" id="KW-1185">Reference proteome</keyword>
<comment type="catalytic activity">
    <reaction evidence="7">
        <text>L-ornithine + H(+) = putrescine + CO2</text>
        <dbReference type="Rhea" id="RHEA:22964"/>
        <dbReference type="ChEBI" id="CHEBI:15378"/>
        <dbReference type="ChEBI" id="CHEBI:16526"/>
        <dbReference type="ChEBI" id="CHEBI:46911"/>
        <dbReference type="ChEBI" id="CHEBI:326268"/>
        <dbReference type="EC" id="4.1.1.17"/>
    </reaction>
</comment>
<dbReference type="PRINTS" id="PR01179">
    <property type="entry name" value="ODADCRBXLASE"/>
</dbReference>
<gene>
    <name evidence="11" type="ordered locus">Metfor_1104</name>
</gene>